<sequence length="133" mass="15458">MNALRPTLFQTAKKSIQRRFASGAYKPKAVDFTNWERKTQSIKKDWFSDPSTYPLIVIMGTAVTFMTGACIHALVRYKDVQIDPKKRNAKLQNWGEEEYKTTLSKVISWNAYGKEGLGVDHEEWKKRKELEKN</sequence>
<evidence type="ECO:0000313" key="2">
    <source>
        <dbReference type="EMBL" id="KAL3793647.1"/>
    </source>
</evidence>
<dbReference type="Pfam" id="PF06522">
    <property type="entry name" value="B12D"/>
    <property type="match status" value="1"/>
</dbReference>
<accession>A0ABD3Q018</accession>
<dbReference type="Proteomes" id="UP001516023">
    <property type="component" value="Unassembled WGS sequence"/>
</dbReference>
<proteinExistence type="predicted"/>
<name>A0ABD3Q018_9STRA</name>
<keyword evidence="1" id="KW-0472">Membrane</keyword>
<evidence type="ECO:0000313" key="3">
    <source>
        <dbReference type="Proteomes" id="UP001516023"/>
    </source>
</evidence>
<dbReference type="InterPro" id="IPR010530">
    <property type="entry name" value="B12D"/>
</dbReference>
<organism evidence="2 3">
    <name type="scientific">Cyclotella cryptica</name>
    <dbReference type="NCBI Taxonomy" id="29204"/>
    <lineage>
        <taxon>Eukaryota</taxon>
        <taxon>Sar</taxon>
        <taxon>Stramenopiles</taxon>
        <taxon>Ochrophyta</taxon>
        <taxon>Bacillariophyta</taxon>
        <taxon>Coscinodiscophyceae</taxon>
        <taxon>Thalassiosirophycidae</taxon>
        <taxon>Stephanodiscales</taxon>
        <taxon>Stephanodiscaceae</taxon>
        <taxon>Cyclotella</taxon>
    </lineage>
</organism>
<keyword evidence="1" id="KW-0812">Transmembrane</keyword>
<protein>
    <submittedName>
        <fullName evidence="2">Uncharacterized protein</fullName>
    </submittedName>
</protein>
<comment type="caution">
    <text evidence="2">The sequence shown here is derived from an EMBL/GenBank/DDBJ whole genome shotgun (WGS) entry which is preliminary data.</text>
</comment>
<dbReference type="EMBL" id="JABMIG020000089">
    <property type="protein sequence ID" value="KAL3793647.1"/>
    <property type="molecule type" value="Genomic_DNA"/>
</dbReference>
<evidence type="ECO:0000256" key="1">
    <source>
        <dbReference type="SAM" id="Phobius"/>
    </source>
</evidence>
<reference evidence="2 3" key="1">
    <citation type="journal article" date="2020" name="G3 (Bethesda)">
        <title>Improved Reference Genome for Cyclotella cryptica CCMP332, a Model for Cell Wall Morphogenesis, Salinity Adaptation, and Lipid Production in Diatoms (Bacillariophyta).</title>
        <authorList>
            <person name="Roberts W.R."/>
            <person name="Downey K.M."/>
            <person name="Ruck E.C."/>
            <person name="Traller J.C."/>
            <person name="Alverson A.J."/>
        </authorList>
    </citation>
    <scope>NUCLEOTIDE SEQUENCE [LARGE SCALE GENOMIC DNA]</scope>
    <source>
        <strain evidence="2 3">CCMP332</strain>
    </source>
</reference>
<gene>
    <name evidence="2" type="ORF">HJC23_010219</name>
</gene>
<feature type="transmembrane region" description="Helical" evidence="1">
    <location>
        <begin position="53"/>
        <end position="77"/>
    </location>
</feature>
<dbReference type="AlphaFoldDB" id="A0ABD3Q018"/>
<keyword evidence="1" id="KW-1133">Transmembrane helix</keyword>
<keyword evidence="3" id="KW-1185">Reference proteome</keyword>